<protein>
    <recommendedName>
        <fullName evidence="3">GIY-YIG domain-containing protein</fullName>
    </recommendedName>
</protein>
<accession>A0ABN8RUJ4</accession>
<evidence type="ECO:0000313" key="2">
    <source>
        <dbReference type="Proteomes" id="UP001159427"/>
    </source>
</evidence>
<proteinExistence type="predicted"/>
<dbReference type="Pfam" id="PF19239">
    <property type="entry name" value="GIY_YIG_domain"/>
    <property type="match status" value="1"/>
</dbReference>
<gene>
    <name evidence="1" type="ORF">PEVE_00014038</name>
</gene>
<evidence type="ECO:0000313" key="1">
    <source>
        <dbReference type="EMBL" id="CAH3182173.1"/>
    </source>
</evidence>
<comment type="caution">
    <text evidence="1">The sequence shown here is derived from an EMBL/GenBank/DDBJ whole genome shotgun (WGS) entry which is preliminary data.</text>
</comment>
<name>A0ABN8RUJ4_9CNID</name>
<sequence length="166" mass="18737">MSQAKPFRETNNLVPFQGQGSWSQWSRAMVPTSSGYTENRGPGQVGYMWSNIRNELNGAAGFCGIYEFQVRGGTQSAVVYVGSTCPRQADGGQCRRLKNRIINYCRHGNHKADLINYALSSGYELWVRYKQAGSPEEAQAWENALLAMYDYAWNVRNNGNIRPVLW</sequence>
<keyword evidence="2" id="KW-1185">Reference proteome</keyword>
<dbReference type="EMBL" id="CALNXI010002048">
    <property type="protein sequence ID" value="CAH3182173.1"/>
    <property type="molecule type" value="Genomic_DNA"/>
</dbReference>
<dbReference type="Proteomes" id="UP001159427">
    <property type="component" value="Unassembled WGS sequence"/>
</dbReference>
<evidence type="ECO:0008006" key="3">
    <source>
        <dbReference type="Google" id="ProtNLM"/>
    </source>
</evidence>
<organism evidence="1 2">
    <name type="scientific">Porites evermanni</name>
    <dbReference type="NCBI Taxonomy" id="104178"/>
    <lineage>
        <taxon>Eukaryota</taxon>
        <taxon>Metazoa</taxon>
        <taxon>Cnidaria</taxon>
        <taxon>Anthozoa</taxon>
        <taxon>Hexacorallia</taxon>
        <taxon>Scleractinia</taxon>
        <taxon>Fungiina</taxon>
        <taxon>Poritidae</taxon>
        <taxon>Porites</taxon>
    </lineage>
</organism>
<reference evidence="1 2" key="1">
    <citation type="submission" date="2022-05" db="EMBL/GenBank/DDBJ databases">
        <authorList>
            <consortium name="Genoscope - CEA"/>
            <person name="William W."/>
        </authorList>
    </citation>
    <scope>NUCLEOTIDE SEQUENCE [LARGE SCALE GENOMIC DNA]</scope>
</reference>